<name>A0A7S5L265_KLEPN</name>
<gene>
    <name evidence="1" type="ORF">pKpnB199_00169</name>
</gene>
<geneLocation type="plasmid" evidence="1">
    <name>pKpnB199</name>
</geneLocation>
<evidence type="ECO:0000313" key="1">
    <source>
        <dbReference type="EMBL" id="QGW58653.1"/>
    </source>
</evidence>
<accession>A0A7S5L265</accession>
<dbReference type="AlphaFoldDB" id="A0A7S5L265"/>
<reference evidence="1" key="1">
    <citation type="submission" date="2019-02" db="EMBL/GenBank/DDBJ databases">
        <title>Klebsiella pneumoniae strain B199 multidrug resistance plasmid pKpnB199.</title>
        <authorList>
            <person name="Navon-Venezia S."/>
            <person name="Kondratyeva K."/>
            <person name="Gancz A."/>
        </authorList>
    </citation>
    <scope>NUCLEOTIDE SEQUENCE</scope>
    <source>
        <strain evidence="1">B199</strain>
        <plasmid evidence="1">pKpnB199</plasmid>
    </source>
</reference>
<proteinExistence type="predicted"/>
<protein>
    <submittedName>
        <fullName evidence="1">Uncharacterized protein</fullName>
    </submittedName>
</protein>
<organism evidence="1">
    <name type="scientific">Klebsiella pneumoniae</name>
    <dbReference type="NCBI Taxonomy" id="573"/>
    <lineage>
        <taxon>Bacteria</taxon>
        <taxon>Pseudomonadati</taxon>
        <taxon>Pseudomonadota</taxon>
        <taxon>Gammaproteobacteria</taxon>
        <taxon>Enterobacterales</taxon>
        <taxon>Enterobacteriaceae</taxon>
        <taxon>Klebsiella/Raoultella group</taxon>
        <taxon>Klebsiella</taxon>
        <taxon>Klebsiella pneumoniae complex</taxon>
    </lineage>
</organism>
<sequence>MSNHWLVRNVYWVPSFNIIKKDLDVMTGNVQRRLRVTIFFVSGFDAYIKLVTLNHLNQQFDRF</sequence>
<dbReference type="EMBL" id="MK552108">
    <property type="protein sequence ID" value="QGW58653.1"/>
    <property type="molecule type" value="Genomic_DNA"/>
</dbReference>
<keyword evidence="1" id="KW-0614">Plasmid</keyword>